<comment type="caution">
    <text evidence="1">The sequence shown here is derived from an EMBL/GenBank/DDBJ whole genome shotgun (WGS) entry which is preliminary data.</text>
</comment>
<evidence type="ECO:0000313" key="1">
    <source>
        <dbReference type="EMBL" id="MPC86907.1"/>
    </source>
</evidence>
<keyword evidence="2" id="KW-1185">Reference proteome</keyword>
<gene>
    <name evidence="1" type="ORF">E2C01_081746</name>
</gene>
<protein>
    <submittedName>
        <fullName evidence="1">Uncharacterized protein</fullName>
    </submittedName>
</protein>
<dbReference type="EMBL" id="VSRR010072905">
    <property type="protein sequence ID" value="MPC86907.1"/>
    <property type="molecule type" value="Genomic_DNA"/>
</dbReference>
<reference evidence="1 2" key="1">
    <citation type="submission" date="2019-05" db="EMBL/GenBank/DDBJ databases">
        <title>Another draft genome of Portunus trituberculatus and its Hox gene families provides insights of decapod evolution.</title>
        <authorList>
            <person name="Jeong J.-H."/>
            <person name="Song I."/>
            <person name="Kim S."/>
            <person name="Choi T."/>
            <person name="Kim D."/>
            <person name="Ryu S."/>
            <person name="Kim W."/>
        </authorList>
    </citation>
    <scope>NUCLEOTIDE SEQUENCE [LARGE SCALE GENOMIC DNA]</scope>
    <source>
        <tissue evidence="1">Muscle</tissue>
    </source>
</reference>
<dbReference type="Proteomes" id="UP000324222">
    <property type="component" value="Unassembled WGS sequence"/>
</dbReference>
<accession>A0A5B7IZP3</accession>
<name>A0A5B7IZP3_PORTR</name>
<sequence>MGAWCRGAGATWAWRWAGLG</sequence>
<proteinExistence type="predicted"/>
<evidence type="ECO:0000313" key="2">
    <source>
        <dbReference type="Proteomes" id="UP000324222"/>
    </source>
</evidence>
<organism evidence="1 2">
    <name type="scientific">Portunus trituberculatus</name>
    <name type="common">Swimming crab</name>
    <name type="synonym">Neptunus trituberculatus</name>
    <dbReference type="NCBI Taxonomy" id="210409"/>
    <lineage>
        <taxon>Eukaryota</taxon>
        <taxon>Metazoa</taxon>
        <taxon>Ecdysozoa</taxon>
        <taxon>Arthropoda</taxon>
        <taxon>Crustacea</taxon>
        <taxon>Multicrustacea</taxon>
        <taxon>Malacostraca</taxon>
        <taxon>Eumalacostraca</taxon>
        <taxon>Eucarida</taxon>
        <taxon>Decapoda</taxon>
        <taxon>Pleocyemata</taxon>
        <taxon>Brachyura</taxon>
        <taxon>Eubrachyura</taxon>
        <taxon>Portunoidea</taxon>
        <taxon>Portunidae</taxon>
        <taxon>Portuninae</taxon>
        <taxon>Portunus</taxon>
    </lineage>
</organism>
<dbReference type="AlphaFoldDB" id="A0A5B7IZP3"/>